<accession>A0AAN8SVH1</accession>
<dbReference type="EMBL" id="JBANQN010000011">
    <property type="protein sequence ID" value="KAK6776508.1"/>
    <property type="molecule type" value="Genomic_DNA"/>
</dbReference>
<dbReference type="PANTHER" id="PTHR31623">
    <property type="entry name" value="F21J9.9"/>
    <property type="match status" value="1"/>
</dbReference>
<dbReference type="AlphaFoldDB" id="A0AAN8SVH1"/>
<dbReference type="Proteomes" id="UP001371456">
    <property type="component" value="Unassembled WGS sequence"/>
</dbReference>
<protein>
    <submittedName>
        <fullName evidence="4">Uncharacterized protein</fullName>
    </submittedName>
</protein>
<sequence>MASSTILSRKMIKFLSLTPPSLRHHNLSFMDCINLPQYSPFAFFYPKPENYNKNQISQILENSLSKVLSSYYGRIKDNNTYVDCDDTGIE</sequence>
<keyword evidence="5" id="KW-1185">Reference proteome</keyword>
<proteinExistence type="inferred from homology"/>
<evidence type="ECO:0000256" key="1">
    <source>
        <dbReference type="ARBA" id="ARBA00009861"/>
    </source>
</evidence>
<dbReference type="Pfam" id="PF02458">
    <property type="entry name" value="Transferase"/>
    <property type="match status" value="1"/>
</dbReference>
<evidence type="ECO:0000256" key="3">
    <source>
        <dbReference type="ARBA" id="ARBA00023315"/>
    </source>
</evidence>
<dbReference type="PANTHER" id="PTHR31623:SF63">
    <property type="entry name" value="ACYLSUGAR ACYLTRANSFERASE 3"/>
    <property type="match status" value="1"/>
</dbReference>
<reference evidence="4 5" key="1">
    <citation type="submission" date="2024-02" db="EMBL/GenBank/DDBJ databases">
        <title>de novo genome assembly of Solanum bulbocastanum strain 11H21.</title>
        <authorList>
            <person name="Hosaka A.J."/>
        </authorList>
    </citation>
    <scope>NUCLEOTIDE SEQUENCE [LARGE SCALE GENOMIC DNA]</scope>
    <source>
        <tissue evidence="4">Young leaves</tissue>
    </source>
</reference>
<dbReference type="GO" id="GO:0016746">
    <property type="term" value="F:acyltransferase activity"/>
    <property type="evidence" value="ECO:0007669"/>
    <property type="project" value="UniProtKB-KW"/>
</dbReference>
<keyword evidence="3" id="KW-0012">Acyltransferase</keyword>
<name>A0AAN8SVH1_SOLBU</name>
<organism evidence="4 5">
    <name type="scientific">Solanum bulbocastanum</name>
    <name type="common">Wild potato</name>
    <dbReference type="NCBI Taxonomy" id="147425"/>
    <lineage>
        <taxon>Eukaryota</taxon>
        <taxon>Viridiplantae</taxon>
        <taxon>Streptophyta</taxon>
        <taxon>Embryophyta</taxon>
        <taxon>Tracheophyta</taxon>
        <taxon>Spermatophyta</taxon>
        <taxon>Magnoliopsida</taxon>
        <taxon>eudicotyledons</taxon>
        <taxon>Gunneridae</taxon>
        <taxon>Pentapetalae</taxon>
        <taxon>asterids</taxon>
        <taxon>lamiids</taxon>
        <taxon>Solanales</taxon>
        <taxon>Solanaceae</taxon>
        <taxon>Solanoideae</taxon>
        <taxon>Solaneae</taxon>
        <taxon>Solanum</taxon>
    </lineage>
</organism>
<dbReference type="Gene3D" id="3.30.559.10">
    <property type="entry name" value="Chloramphenicol acetyltransferase-like domain"/>
    <property type="match status" value="1"/>
</dbReference>
<evidence type="ECO:0000313" key="4">
    <source>
        <dbReference type="EMBL" id="KAK6776508.1"/>
    </source>
</evidence>
<gene>
    <name evidence="4" type="ORF">RDI58_027509</name>
</gene>
<comment type="similarity">
    <text evidence="1">Belongs to the plant acyltransferase family.</text>
</comment>
<evidence type="ECO:0000313" key="5">
    <source>
        <dbReference type="Proteomes" id="UP001371456"/>
    </source>
</evidence>
<keyword evidence="2" id="KW-0808">Transferase</keyword>
<dbReference type="InterPro" id="IPR023213">
    <property type="entry name" value="CAT-like_dom_sf"/>
</dbReference>
<comment type="caution">
    <text evidence="4">The sequence shown here is derived from an EMBL/GenBank/DDBJ whole genome shotgun (WGS) entry which is preliminary data.</text>
</comment>
<evidence type="ECO:0000256" key="2">
    <source>
        <dbReference type="ARBA" id="ARBA00022679"/>
    </source>
</evidence>